<reference evidence="1" key="2">
    <citation type="journal article" date="2015" name="Fish Shellfish Immunol.">
        <title>Early steps in the European eel (Anguilla anguilla)-Vibrio vulnificus interaction in the gills: Role of the RtxA13 toxin.</title>
        <authorList>
            <person name="Callol A."/>
            <person name="Pajuelo D."/>
            <person name="Ebbesson L."/>
            <person name="Teles M."/>
            <person name="MacKenzie S."/>
            <person name="Amaro C."/>
        </authorList>
    </citation>
    <scope>NUCLEOTIDE SEQUENCE</scope>
</reference>
<dbReference type="EMBL" id="GBXM01076282">
    <property type="protein sequence ID" value="JAH32295.1"/>
    <property type="molecule type" value="Transcribed_RNA"/>
</dbReference>
<organism evidence="1">
    <name type="scientific">Anguilla anguilla</name>
    <name type="common">European freshwater eel</name>
    <name type="synonym">Muraena anguilla</name>
    <dbReference type="NCBI Taxonomy" id="7936"/>
    <lineage>
        <taxon>Eukaryota</taxon>
        <taxon>Metazoa</taxon>
        <taxon>Chordata</taxon>
        <taxon>Craniata</taxon>
        <taxon>Vertebrata</taxon>
        <taxon>Euteleostomi</taxon>
        <taxon>Actinopterygii</taxon>
        <taxon>Neopterygii</taxon>
        <taxon>Teleostei</taxon>
        <taxon>Anguilliformes</taxon>
        <taxon>Anguillidae</taxon>
        <taxon>Anguilla</taxon>
    </lineage>
</organism>
<proteinExistence type="predicted"/>
<evidence type="ECO:0000313" key="1">
    <source>
        <dbReference type="EMBL" id="JAH32295.1"/>
    </source>
</evidence>
<sequence length="47" mass="5059">MLFIQHLHAVLQSKCIQVDHDGGDDNDGLLRGGGGDVGDLIAFKNMH</sequence>
<dbReference type="AlphaFoldDB" id="A0A0E9RV00"/>
<protein>
    <submittedName>
        <fullName evidence="1">Uncharacterized protein</fullName>
    </submittedName>
</protein>
<accession>A0A0E9RV00</accession>
<reference evidence="1" key="1">
    <citation type="submission" date="2014-11" db="EMBL/GenBank/DDBJ databases">
        <authorList>
            <person name="Amaro Gonzalez C."/>
        </authorList>
    </citation>
    <scope>NUCLEOTIDE SEQUENCE</scope>
</reference>
<name>A0A0E9RV00_ANGAN</name>